<dbReference type="PANTHER" id="PTHR36115:SF4">
    <property type="entry name" value="MEMBRANE PROTEIN"/>
    <property type="match status" value="1"/>
</dbReference>
<evidence type="ECO:0000313" key="8">
    <source>
        <dbReference type="EMBL" id="EFC53475.1"/>
    </source>
</evidence>
<dbReference type="AlphaFoldDB" id="A0A9W5ITJ2"/>
<protein>
    <submittedName>
        <fullName evidence="8">RDD family protein</fullName>
    </submittedName>
</protein>
<keyword evidence="2" id="KW-1003">Cell membrane</keyword>
<keyword evidence="3 6" id="KW-0812">Transmembrane</keyword>
<dbReference type="RefSeq" id="WP_004519205.1">
    <property type="nucleotide sequence ID" value="NZ_ACEO02000001.1"/>
</dbReference>
<evidence type="ECO:0000256" key="6">
    <source>
        <dbReference type="SAM" id="Phobius"/>
    </source>
</evidence>
<dbReference type="EMBL" id="ACEO02000001">
    <property type="protein sequence ID" value="EFC53475.1"/>
    <property type="molecule type" value="Genomic_DNA"/>
</dbReference>
<dbReference type="InterPro" id="IPR051791">
    <property type="entry name" value="Pra-immunoreactive"/>
</dbReference>
<feature type="transmembrane region" description="Helical" evidence="6">
    <location>
        <begin position="151"/>
        <end position="167"/>
    </location>
</feature>
<reference evidence="8 9" key="1">
    <citation type="submission" date="2010-01" db="EMBL/GenBank/DDBJ databases">
        <authorList>
            <person name="Weinstock G."/>
            <person name="Sodergren E."/>
            <person name="Clifton S."/>
            <person name="Fulton L."/>
            <person name="Fulton B."/>
            <person name="Courtney L."/>
            <person name="Fronick C."/>
            <person name="Harrison M."/>
            <person name="Strong C."/>
            <person name="Farmer C."/>
            <person name="Delahaunty K."/>
            <person name="Markovic C."/>
            <person name="Hall O."/>
            <person name="Minx P."/>
            <person name="Tomlinson C."/>
            <person name="Mitreva M."/>
            <person name="Nelson J."/>
            <person name="Hou S."/>
            <person name="Wollam A."/>
            <person name="Pepin K.H."/>
            <person name="Johnson M."/>
            <person name="Bhonagiri V."/>
            <person name="Nash W.E."/>
            <person name="Warren W."/>
            <person name="Chinwalla A."/>
            <person name="Mardis E.R."/>
            <person name="Wilson R.K."/>
        </authorList>
    </citation>
    <scope>NUCLEOTIDE SEQUENCE [LARGE SCALE GENOMIC DNA]</scope>
    <source>
        <strain evidence="8 9">NJ9703</strain>
    </source>
</reference>
<evidence type="ECO:0000256" key="4">
    <source>
        <dbReference type="ARBA" id="ARBA00022989"/>
    </source>
</evidence>
<evidence type="ECO:0000256" key="5">
    <source>
        <dbReference type="ARBA" id="ARBA00023136"/>
    </source>
</evidence>
<dbReference type="GO" id="GO:0005886">
    <property type="term" value="C:plasma membrane"/>
    <property type="evidence" value="ECO:0007669"/>
    <property type="project" value="UniProtKB-SubCell"/>
</dbReference>
<comment type="subcellular location">
    <subcellularLocation>
        <location evidence="1">Cell membrane</location>
        <topology evidence="1">Multi-pass membrane protein</topology>
    </subcellularLocation>
</comment>
<dbReference type="Pfam" id="PF06271">
    <property type="entry name" value="RDD"/>
    <property type="match status" value="1"/>
</dbReference>
<evidence type="ECO:0000259" key="7">
    <source>
        <dbReference type="Pfam" id="PF06271"/>
    </source>
</evidence>
<comment type="caution">
    <text evidence="8">The sequence shown here is derived from an EMBL/GenBank/DDBJ whole genome shotgun (WGS) entry which is preliminary data.</text>
</comment>
<sequence length="190" mass="21186">MSEINLSDLPKTEIVDVHIASPGARVAAYLLNNLFTFLIWLPFIVMVVFTLDESKKLVSESSLFNTPEYFAITFFISLAVYLVFGIVQLYYMSRDGQSLGKKIMGIRVLKNDGSNPGFEGTVLIREVVWALAVGVVVTIVSLAISDTGGNLISLLIAFINFIMLFSVKRDRRTLYDMLADTVVVKLPPRR</sequence>
<feature type="transmembrane region" description="Helical" evidence="6">
    <location>
        <begin position="29"/>
        <end position="49"/>
    </location>
</feature>
<evidence type="ECO:0000256" key="3">
    <source>
        <dbReference type="ARBA" id="ARBA00022692"/>
    </source>
</evidence>
<feature type="transmembrane region" description="Helical" evidence="6">
    <location>
        <begin position="127"/>
        <end position="145"/>
    </location>
</feature>
<proteinExistence type="predicted"/>
<dbReference type="Proteomes" id="UP000004621">
    <property type="component" value="Unassembled WGS sequence"/>
</dbReference>
<feature type="transmembrane region" description="Helical" evidence="6">
    <location>
        <begin position="69"/>
        <end position="92"/>
    </location>
</feature>
<evidence type="ECO:0000313" key="9">
    <source>
        <dbReference type="Proteomes" id="UP000004621"/>
    </source>
</evidence>
<keyword evidence="5 6" id="KW-0472">Membrane</keyword>
<evidence type="ECO:0000256" key="2">
    <source>
        <dbReference type="ARBA" id="ARBA00022475"/>
    </source>
</evidence>
<gene>
    <name evidence="8" type="ORF">NEISUBOT_03478</name>
</gene>
<name>A0A9W5ITJ2_NEISU</name>
<organism evidence="8 9">
    <name type="scientific">Neisseria subflava NJ9703</name>
    <dbReference type="NCBI Taxonomy" id="546268"/>
    <lineage>
        <taxon>Bacteria</taxon>
        <taxon>Pseudomonadati</taxon>
        <taxon>Pseudomonadota</taxon>
        <taxon>Betaproteobacteria</taxon>
        <taxon>Neisseriales</taxon>
        <taxon>Neisseriaceae</taxon>
        <taxon>Neisseria</taxon>
    </lineage>
</organism>
<dbReference type="PANTHER" id="PTHR36115">
    <property type="entry name" value="PROLINE-RICH ANTIGEN HOMOLOG-RELATED"/>
    <property type="match status" value="1"/>
</dbReference>
<evidence type="ECO:0000256" key="1">
    <source>
        <dbReference type="ARBA" id="ARBA00004651"/>
    </source>
</evidence>
<dbReference type="InterPro" id="IPR010432">
    <property type="entry name" value="RDD"/>
</dbReference>
<accession>A0A9W5ITJ2</accession>
<keyword evidence="4 6" id="KW-1133">Transmembrane helix</keyword>
<feature type="domain" description="RDD" evidence="7">
    <location>
        <begin position="20"/>
        <end position="179"/>
    </location>
</feature>